<keyword evidence="1" id="KW-0812">Transmembrane</keyword>
<dbReference type="RefSeq" id="WP_184099116.1">
    <property type="nucleotide sequence ID" value="NZ_JACIJH010000009.1"/>
</dbReference>
<organism evidence="2 3">
    <name type="scientific">Sphingopyxis panaciterrulae</name>
    <dbReference type="NCBI Taxonomy" id="462372"/>
    <lineage>
        <taxon>Bacteria</taxon>
        <taxon>Pseudomonadati</taxon>
        <taxon>Pseudomonadota</taxon>
        <taxon>Alphaproteobacteria</taxon>
        <taxon>Sphingomonadales</taxon>
        <taxon>Sphingomonadaceae</taxon>
        <taxon>Sphingopyxis</taxon>
    </lineage>
</organism>
<feature type="transmembrane region" description="Helical" evidence="1">
    <location>
        <begin position="6"/>
        <end position="28"/>
    </location>
</feature>
<dbReference type="EMBL" id="JACIJH010000009">
    <property type="protein sequence ID" value="MBB5707337.1"/>
    <property type="molecule type" value="Genomic_DNA"/>
</dbReference>
<evidence type="ECO:0000313" key="2">
    <source>
        <dbReference type="EMBL" id="MBB5707337.1"/>
    </source>
</evidence>
<evidence type="ECO:0000313" key="3">
    <source>
        <dbReference type="Proteomes" id="UP000537161"/>
    </source>
</evidence>
<name>A0A7W9ER37_9SPHN</name>
<accession>A0A7W9ER37</accession>
<keyword evidence="1" id="KW-0472">Membrane</keyword>
<keyword evidence="1" id="KW-1133">Transmembrane helix</keyword>
<dbReference type="Proteomes" id="UP000537161">
    <property type="component" value="Unassembled WGS sequence"/>
</dbReference>
<proteinExistence type="predicted"/>
<evidence type="ECO:0000256" key="1">
    <source>
        <dbReference type="SAM" id="Phobius"/>
    </source>
</evidence>
<keyword evidence="3" id="KW-1185">Reference proteome</keyword>
<dbReference type="AlphaFoldDB" id="A0A7W9ER37"/>
<comment type="caution">
    <text evidence="2">The sequence shown here is derived from an EMBL/GenBank/DDBJ whole genome shotgun (WGS) entry which is preliminary data.</text>
</comment>
<sequence length="50" mass="5799">MWQRIYVVVAMQLLVFVRIHFATFRMALREWPVAVAGKQGSHVLDPEFPG</sequence>
<reference evidence="2 3" key="1">
    <citation type="submission" date="2020-08" db="EMBL/GenBank/DDBJ databases">
        <title>Genomic Encyclopedia of Type Strains, Phase IV (KMG-IV): sequencing the most valuable type-strain genomes for metagenomic binning, comparative biology and taxonomic classification.</title>
        <authorList>
            <person name="Goeker M."/>
        </authorList>
    </citation>
    <scope>NUCLEOTIDE SEQUENCE [LARGE SCALE GENOMIC DNA]</scope>
    <source>
        <strain evidence="2 3">DSM 27163</strain>
    </source>
</reference>
<protein>
    <submittedName>
        <fullName evidence="2">Uncharacterized protein</fullName>
    </submittedName>
</protein>
<gene>
    <name evidence="2" type="ORF">FHR21_002703</name>
</gene>